<dbReference type="GO" id="GO:0003684">
    <property type="term" value="F:damaged DNA binding"/>
    <property type="evidence" value="ECO:0007669"/>
    <property type="project" value="InterPro"/>
</dbReference>
<dbReference type="GO" id="GO:0006284">
    <property type="term" value="P:base-excision repair"/>
    <property type="evidence" value="ECO:0007669"/>
    <property type="project" value="TreeGrafter"/>
</dbReference>
<dbReference type="SUPFAM" id="SSF49785">
    <property type="entry name" value="Galactose-binding domain-like"/>
    <property type="match status" value="1"/>
</dbReference>
<name>A0AAV6UP61_9ARAC</name>
<comment type="caution">
    <text evidence="2">The sequence shown here is derived from an EMBL/GenBank/DDBJ whole genome shotgun (WGS) entry which is preliminary data.</text>
</comment>
<reference evidence="2 3" key="1">
    <citation type="journal article" date="2022" name="Nat. Ecol. Evol.">
        <title>A masculinizing supergene underlies an exaggerated male reproductive morph in a spider.</title>
        <authorList>
            <person name="Hendrickx F."/>
            <person name="De Corte Z."/>
            <person name="Sonet G."/>
            <person name="Van Belleghem S.M."/>
            <person name="Kostlbacher S."/>
            <person name="Vangestel C."/>
        </authorList>
    </citation>
    <scope>NUCLEOTIDE SEQUENCE [LARGE SCALE GENOMIC DNA]</scope>
    <source>
        <strain evidence="2">W744_W776</strain>
    </source>
</reference>
<accession>A0AAV6UP61</accession>
<gene>
    <name evidence="2" type="ORF">JTE90_018617</name>
</gene>
<dbReference type="Pfam" id="PF01834">
    <property type="entry name" value="XRCC1_N"/>
    <property type="match status" value="1"/>
</dbReference>
<evidence type="ECO:0000313" key="3">
    <source>
        <dbReference type="Proteomes" id="UP000827092"/>
    </source>
</evidence>
<dbReference type="InterPro" id="IPR008979">
    <property type="entry name" value="Galactose-bd-like_sf"/>
</dbReference>
<feature type="domain" description="DNA-repair protein Xrcc1 N-terminal" evidence="1">
    <location>
        <begin position="1"/>
        <end position="153"/>
    </location>
</feature>
<dbReference type="GO" id="GO:0000012">
    <property type="term" value="P:single strand break repair"/>
    <property type="evidence" value="ECO:0007669"/>
    <property type="project" value="InterPro"/>
</dbReference>
<dbReference type="EMBL" id="JAFNEN010000336">
    <property type="protein sequence ID" value="KAG8185396.1"/>
    <property type="molecule type" value="Genomic_DNA"/>
</dbReference>
<proteinExistence type="predicted"/>
<keyword evidence="3" id="KW-1185">Reference proteome</keyword>
<organism evidence="2 3">
    <name type="scientific">Oedothorax gibbosus</name>
    <dbReference type="NCBI Taxonomy" id="931172"/>
    <lineage>
        <taxon>Eukaryota</taxon>
        <taxon>Metazoa</taxon>
        <taxon>Ecdysozoa</taxon>
        <taxon>Arthropoda</taxon>
        <taxon>Chelicerata</taxon>
        <taxon>Arachnida</taxon>
        <taxon>Araneae</taxon>
        <taxon>Araneomorphae</taxon>
        <taxon>Entelegynae</taxon>
        <taxon>Araneoidea</taxon>
        <taxon>Linyphiidae</taxon>
        <taxon>Erigoninae</taxon>
        <taxon>Oedothorax</taxon>
    </lineage>
</organism>
<protein>
    <recommendedName>
        <fullName evidence="1">DNA-repair protein Xrcc1 N-terminal domain-containing protein</fullName>
    </recommendedName>
</protein>
<dbReference type="Gene3D" id="2.60.120.260">
    <property type="entry name" value="Galactose-binding domain-like"/>
    <property type="match status" value="1"/>
</dbReference>
<dbReference type="AlphaFoldDB" id="A0AAV6UP61"/>
<dbReference type="InterPro" id="IPR002706">
    <property type="entry name" value="Xrcc1_N"/>
</dbReference>
<evidence type="ECO:0000313" key="2">
    <source>
        <dbReference type="EMBL" id="KAG8185396.1"/>
    </source>
</evidence>
<dbReference type="PANTHER" id="PTHR11370:SF4">
    <property type="entry name" value="DNA-REPAIR PROTEIN XRCC1 N-TERMINAL DOMAIN-CONTAINING PROTEIN"/>
    <property type="match status" value="1"/>
</dbReference>
<sequence length="326" mass="37503">MGVVKLVEVISCSSEDPTFPCKNMLRDLLNAANQGTKPWLCSRSNFSGRLEAEFQLERPSKIHFIDIGNFGSYTFEVLVGSSSFQEPTKYVSLLPMQTLSSSKNISNKGYYHGVFMYDKGDMNNIYVDKKWDMVKVILSQPDKKRVRFGLSFLCMRFKDKNWMSLDDDNKIKPMRIIEESEEEYLPNNSSVCKTTTNPVIISVISEQFRNDVSNFLIASKSEIPRPLKALMQEFELQLNRNLNATEKAFFQDQFKELNQKKPEEINKNRMNLLSGSWRFKEPSDFIQTDGSEPSTSTGITEGYYVMCPLCQEHYPRDEIEAHAADC</sequence>
<dbReference type="PANTHER" id="PTHR11370">
    <property type="entry name" value="DNA-REPAIR PROTEIN XRCC1"/>
    <property type="match status" value="1"/>
</dbReference>
<evidence type="ECO:0000259" key="1">
    <source>
        <dbReference type="Pfam" id="PF01834"/>
    </source>
</evidence>
<dbReference type="Proteomes" id="UP000827092">
    <property type="component" value="Unassembled WGS sequence"/>
</dbReference>
<dbReference type="GO" id="GO:0005634">
    <property type="term" value="C:nucleus"/>
    <property type="evidence" value="ECO:0007669"/>
    <property type="project" value="InterPro"/>
</dbReference>